<feature type="signal peptide" evidence="1">
    <location>
        <begin position="1"/>
        <end position="21"/>
    </location>
</feature>
<sequence length="135" mass="14564">MRLSRVMAAALLAASSVSTQAVTVIHNFSGYQTTDKALIQFNAMAFDQGKVLETGSISELEKLYPDADTIDAKGKTLLPGLIDAHGHMLGLGQLNTTLDLRDQSLEEALKSIKRHAASLESGEWLVSIPRQSRGL</sequence>
<accession>A0ABV4NVW2</accession>
<evidence type="ECO:0000256" key="1">
    <source>
        <dbReference type="SAM" id="SignalP"/>
    </source>
</evidence>
<name>A0ABV4NVW2_9GAMM</name>
<protein>
    <submittedName>
        <fullName evidence="3">Amidohydrolase family protein</fullName>
    </submittedName>
</protein>
<dbReference type="RefSeq" id="WP_371837870.1">
    <property type="nucleotide sequence ID" value="NZ_JBGMEK010000006.1"/>
</dbReference>
<reference evidence="3 4" key="1">
    <citation type="submission" date="2024-08" db="EMBL/GenBank/DDBJ databases">
        <authorList>
            <person name="Ishaq N."/>
        </authorList>
    </citation>
    <scope>NUCLEOTIDE SEQUENCE [LARGE SCALE GENOMIC DNA]</scope>
    <source>
        <strain evidence="3 4">DSM 18651</strain>
    </source>
</reference>
<dbReference type="PANTHER" id="PTHR22642">
    <property type="entry name" value="IMIDAZOLONEPROPIONASE"/>
    <property type="match status" value="1"/>
</dbReference>
<dbReference type="SUPFAM" id="SSF51338">
    <property type="entry name" value="Composite domain of metallo-dependent hydrolases"/>
    <property type="match status" value="1"/>
</dbReference>
<evidence type="ECO:0000313" key="4">
    <source>
        <dbReference type="Proteomes" id="UP001569428"/>
    </source>
</evidence>
<evidence type="ECO:0000259" key="2">
    <source>
        <dbReference type="Pfam" id="PF07969"/>
    </source>
</evidence>
<dbReference type="Pfam" id="PF07969">
    <property type="entry name" value="Amidohydro_3"/>
    <property type="match status" value="1"/>
</dbReference>
<dbReference type="Gene3D" id="3.20.20.140">
    <property type="entry name" value="Metal-dependent hydrolases"/>
    <property type="match status" value="1"/>
</dbReference>
<gene>
    <name evidence="3" type="ORF">ACCI49_04960</name>
</gene>
<dbReference type="EMBL" id="JBGMEK010000006">
    <property type="protein sequence ID" value="MFA0810263.1"/>
    <property type="molecule type" value="Genomic_DNA"/>
</dbReference>
<dbReference type="Gene3D" id="2.30.40.10">
    <property type="entry name" value="Urease, subunit C, domain 1"/>
    <property type="match status" value="1"/>
</dbReference>
<dbReference type="InterPro" id="IPR011059">
    <property type="entry name" value="Metal-dep_hydrolase_composite"/>
</dbReference>
<feature type="chain" id="PRO_5046515259" evidence="1">
    <location>
        <begin position="22"/>
        <end position="135"/>
    </location>
</feature>
<dbReference type="Gene3D" id="3.10.310.70">
    <property type="match status" value="1"/>
</dbReference>
<organism evidence="3 4">
    <name type="scientific">Microbulbifer epialgicus</name>
    <dbReference type="NCBI Taxonomy" id="393907"/>
    <lineage>
        <taxon>Bacteria</taxon>
        <taxon>Pseudomonadati</taxon>
        <taxon>Pseudomonadota</taxon>
        <taxon>Gammaproteobacteria</taxon>
        <taxon>Cellvibrionales</taxon>
        <taxon>Microbulbiferaceae</taxon>
        <taxon>Microbulbifer</taxon>
    </lineage>
</organism>
<feature type="domain" description="Amidohydrolase 3" evidence="2">
    <location>
        <begin position="68"/>
        <end position="126"/>
    </location>
</feature>
<dbReference type="PANTHER" id="PTHR22642:SF2">
    <property type="entry name" value="PROTEIN LONG AFTER FAR-RED 3"/>
    <property type="match status" value="1"/>
</dbReference>
<dbReference type="InterPro" id="IPR013108">
    <property type="entry name" value="Amidohydro_3"/>
</dbReference>
<keyword evidence="1" id="KW-0732">Signal</keyword>
<keyword evidence="4" id="KW-1185">Reference proteome</keyword>
<dbReference type="Proteomes" id="UP001569428">
    <property type="component" value="Unassembled WGS sequence"/>
</dbReference>
<evidence type="ECO:0000313" key="3">
    <source>
        <dbReference type="EMBL" id="MFA0810263.1"/>
    </source>
</evidence>
<comment type="caution">
    <text evidence="3">The sequence shown here is derived from an EMBL/GenBank/DDBJ whole genome shotgun (WGS) entry which is preliminary data.</text>
</comment>
<proteinExistence type="predicted"/>